<dbReference type="Proteomes" id="UP001292094">
    <property type="component" value="Unassembled WGS sequence"/>
</dbReference>
<organism evidence="2 3">
    <name type="scientific">Petrolisthes manimaculis</name>
    <dbReference type="NCBI Taxonomy" id="1843537"/>
    <lineage>
        <taxon>Eukaryota</taxon>
        <taxon>Metazoa</taxon>
        <taxon>Ecdysozoa</taxon>
        <taxon>Arthropoda</taxon>
        <taxon>Crustacea</taxon>
        <taxon>Multicrustacea</taxon>
        <taxon>Malacostraca</taxon>
        <taxon>Eumalacostraca</taxon>
        <taxon>Eucarida</taxon>
        <taxon>Decapoda</taxon>
        <taxon>Pleocyemata</taxon>
        <taxon>Anomura</taxon>
        <taxon>Galatheoidea</taxon>
        <taxon>Porcellanidae</taxon>
        <taxon>Petrolisthes</taxon>
    </lineage>
</organism>
<reference evidence="2" key="1">
    <citation type="submission" date="2023-11" db="EMBL/GenBank/DDBJ databases">
        <title>Genome assemblies of two species of porcelain crab, Petrolisthes cinctipes and Petrolisthes manimaculis (Anomura: Porcellanidae).</title>
        <authorList>
            <person name="Angst P."/>
        </authorList>
    </citation>
    <scope>NUCLEOTIDE SEQUENCE</scope>
    <source>
        <strain evidence="2">PB745_02</strain>
        <tissue evidence="2">Gill</tissue>
    </source>
</reference>
<sequence>MHTLRVPYHTRNHENWEEDDLQPNSSTDEIQPSSFTTAITDNINTNSSASQDNTKINPLSTHHSTTSNYRCRRSHAGASGTKVSTENSAIQLHFPRDSCRSLSKDSVKKLQPSSSILQETVTLTKADLKDLLQNFALALAGLINTSIDKEKLTQMCDTGHQNKPELQVVHGGGGALEPSSEWPVVPKLEEVNRLWGPLMGSEIRVLHRRVSGSSCGTSVVSGANSIC</sequence>
<comment type="caution">
    <text evidence="2">The sequence shown here is derived from an EMBL/GenBank/DDBJ whole genome shotgun (WGS) entry which is preliminary data.</text>
</comment>
<name>A0AAE1PTR5_9EUCA</name>
<protein>
    <submittedName>
        <fullName evidence="2">Uncharacterized protein</fullName>
    </submittedName>
</protein>
<feature type="region of interest" description="Disordered" evidence="1">
    <location>
        <begin position="43"/>
        <end position="87"/>
    </location>
</feature>
<keyword evidence="3" id="KW-1185">Reference proteome</keyword>
<feature type="compositionally biased region" description="Polar residues" evidence="1">
    <location>
        <begin position="43"/>
        <end position="69"/>
    </location>
</feature>
<proteinExistence type="predicted"/>
<evidence type="ECO:0000313" key="3">
    <source>
        <dbReference type="Proteomes" id="UP001292094"/>
    </source>
</evidence>
<gene>
    <name evidence="2" type="ORF">Pmani_015337</name>
</gene>
<evidence type="ECO:0000313" key="2">
    <source>
        <dbReference type="EMBL" id="KAK4313315.1"/>
    </source>
</evidence>
<evidence type="ECO:0000256" key="1">
    <source>
        <dbReference type="SAM" id="MobiDB-lite"/>
    </source>
</evidence>
<dbReference type="EMBL" id="JAWZYT010001329">
    <property type="protein sequence ID" value="KAK4313315.1"/>
    <property type="molecule type" value="Genomic_DNA"/>
</dbReference>
<accession>A0AAE1PTR5</accession>
<feature type="region of interest" description="Disordered" evidence="1">
    <location>
        <begin position="1"/>
        <end position="30"/>
    </location>
</feature>
<dbReference type="AlphaFoldDB" id="A0AAE1PTR5"/>